<evidence type="ECO:0000256" key="6">
    <source>
        <dbReference type="ARBA" id="ARBA00022927"/>
    </source>
</evidence>
<dbReference type="SUPFAM" id="SSF53300">
    <property type="entry name" value="vWA-like"/>
    <property type="match status" value="1"/>
</dbReference>
<evidence type="ECO:0000313" key="13">
    <source>
        <dbReference type="EMBL" id="KAK2197352.1"/>
    </source>
</evidence>
<evidence type="ECO:0000256" key="3">
    <source>
        <dbReference type="ARBA" id="ARBA00008334"/>
    </source>
</evidence>
<evidence type="ECO:0000256" key="1">
    <source>
        <dbReference type="ARBA" id="ARBA00004394"/>
    </source>
</evidence>
<feature type="domain" description="Sec23/Sec24 trunk" evidence="11">
    <location>
        <begin position="390"/>
        <end position="615"/>
    </location>
</feature>
<comment type="similarity">
    <text evidence="3">Belongs to the SEC23/SEC24 family. SEC24 subfamily.</text>
</comment>
<dbReference type="AlphaFoldDB" id="A0AAD9UPZ0"/>
<dbReference type="SUPFAM" id="SSF81995">
    <property type="entry name" value="beta-sandwich domain of Sec23/24"/>
    <property type="match status" value="1"/>
</dbReference>
<sequence>MDKSSHLSQFGHAVNQEKPKSMSPNDANMPPALHSNLTYPSVTQKHHEFRAQKAIHHLQPTISSNKDILMDNLVPATLTSIKSGDDNVNIGVPPPSTEAPKAPIYINRELEKNIFSYGPIVTNKIDGSQVPRPVNVLIDEPRVESKKGKAVAGELFISTTLNDVPMFGESINRIKVPMVVLVQPFANENVPLVDLVQQIGVTDLAKQDLIRCPKCGAYFNPYMELDARNDLRICNFCYNAFTLKREQLFALDALKNKPIDGEILPVEQTPIMSPSIDYLAPIKYYKNVQATETLTTKFTQIIRNVSAVASLTNSLRSSKSDQSPTLTYDAYGVSESNVTPRIPDELTIVDGTNKLSIGNTNSTLSLSSPTSIGTNTAIEVVDRDSEWIGYIFIIETTFLANRMNVKSCVLDALRKVSAKSQGKLVRFCVMTFNCTLQMYRYCNDSLSLAIVSEVDEPFIPLHCGELFCDAGNAQQCDVYLDFISKCVTKSRGSENCGNYALSLAIRTLRHFCISGTVTIFYSSAPDYGLGKFVDQKVTDSLEFRHEEKLFYDDLIMLCYDVGIAVDVYICAERDRIPCDLILQYICQQTGGFCYYISYFNSICDSEQVARNIERLITVPHGYKCELKIRSASSIYCKEVLLPFSNLRAIINPSTILVPRISPDFAIAFEMGLEDTLETSTLNSKATVYVQCACMYNPSCGTMSKMLRVQTIPLDVTTSVQQMFKGLNGNVLLNYYTRLLASKYLRRGRFDKQLVLDNVVGCLGAYRQLCAPSTPSNQLILPDNLKMLPAHVNALFKLNCKNAYGNLFIQRILRSLMAPLAETNYIYSHCYCMHRSLFEPPEEIPDAWTFTLDLVPSTTGAIYSDGIYLIDDGYRLTLYFGPHVKQALLKQLFGHDLILDEKTIRMQLSDSATTQNLMRKVEIVRNVNARERFKPLFILPYASRCHRILKLLLLEDEMEDESTYVNFLVSLHKLIRQSSASVF</sequence>
<dbReference type="Proteomes" id="UP001214638">
    <property type="component" value="Unassembled WGS sequence"/>
</dbReference>
<dbReference type="InterPro" id="IPR007123">
    <property type="entry name" value="Gelsolin-like_dom"/>
</dbReference>
<feature type="domain" description="Sec23/Sec24 helical" evidence="12">
    <location>
        <begin position="732"/>
        <end position="797"/>
    </location>
</feature>
<dbReference type="Pfam" id="PF00626">
    <property type="entry name" value="Gelsolin"/>
    <property type="match status" value="1"/>
</dbReference>
<keyword evidence="7" id="KW-0333">Golgi apparatus</keyword>
<dbReference type="Pfam" id="PF04815">
    <property type="entry name" value="Sec23_helical"/>
    <property type="match status" value="1"/>
</dbReference>
<dbReference type="PANTHER" id="PTHR13803:SF39">
    <property type="entry name" value="SECRETORY 24AB, ISOFORM A"/>
    <property type="match status" value="1"/>
</dbReference>
<evidence type="ECO:0000313" key="14">
    <source>
        <dbReference type="Proteomes" id="UP001214638"/>
    </source>
</evidence>
<dbReference type="InterPro" id="IPR036174">
    <property type="entry name" value="Znf_Sec23_Sec24_sf"/>
</dbReference>
<evidence type="ECO:0000259" key="12">
    <source>
        <dbReference type="Pfam" id="PF04815"/>
    </source>
</evidence>
<protein>
    <submittedName>
        <fullName evidence="13">Bifunctional ADF-H-Gelsolin-like domain superfamily/Gelsolin-like domain/von Willebrand factor A-like domain superfamily/Zinc finger</fullName>
    </submittedName>
</protein>
<dbReference type="InterPro" id="IPR006900">
    <property type="entry name" value="Sec23/24_helical_dom"/>
</dbReference>
<dbReference type="Gene3D" id="2.60.40.1670">
    <property type="entry name" value="beta-sandwich domain of Sec23/24"/>
    <property type="match status" value="1"/>
</dbReference>
<dbReference type="GO" id="GO:0000149">
    <property type="term" value="F:SNARE binding"/>
    <property type="evidence" value="ECO:0007669"/>
    <property type="project" value="TreeGrafter"/>
</dbReference>
<dbReference type="SUPFAM" id="SSF82754">
    <property type="entry name" value="C-terminal, gelsolin-like domain of Sec23/24"/>
    <property type="match status" value="1"/>
</dbReference>
<dbReference type="GO" id="GO:0070971">
    <property type="term" value="C:endoplasmic reticulum exit site"/>
    <property type="evidence" value="ECO:0007669"/>
    <property type="project" value="TreeGrafter"/>
</dbReference>
<dbReference type="GO" id="GO:0008270">
    <property type="term" value="F:zinc ion binding"/>
    <property type="evidence" value="ECO:0007669"/>
    <property type="project" value="InterPro"/>
</dbReference>
<name>A0AAD9UPZ0_9APIC</name>
<keyword evidence="14" id="KW-1185">Reference proteome</keyword>
<dbReference type="InterPro" id="IPR036180">
    <property type="entry name" value="Gelsolin-like_dom_sf"/>
</dbReference>
<dbReference type="RefSeq" id="XP_067804194.1">
    <property type="nucleotide sequence ID" value="XM_067945403.1"/>
</dbReference>
<dbReference type="GO" id="GO:0006886">
    <property type="term" value="P:intracellular protein transport"/>
    <property type="evidence" value="ECO:0007669"/>
    <property type="project" value="InterPro"/>
</dbReference>
<dbReference type="InterPro" id="IPR036175">
    <property type="entry name" value="Sec23/24_helical_dom_sf"/>
</dbReference>
<organism evidence="13 14">
    <name type="scientific">Babesia duncani</name>
    <dbReference type="NCBI Taxonomy" id="323732"/>
    <lineage>
        <taxon>Eukaryota</taxon>
        <taxon>Sar</taxon>
        <taxon>Alveolata</taxon>
        <taxon>Apicomplexa</taxon>
        <taxon>Aconoidasida</taxon>
        <taxon>Piroplasmida</taxon>
        <taxon>Babesiidae</taxon>
        <taxon>Babesia</taxon>
    </lineage>
</organism>
<comment type="caution">
    <text evidence="13">The sequence shown here is derived from an EMBL/GenBank/DDBJ whole genome shotgun (WGS) entry which is preliminary data.</text>
</comment>
<evidence type="ECO:0000256" key="4">
    <source>
        <dbReference type="ARBA" id="ARBA00022448"/>
    </source>
</evidence>
<dbReference type="GO" id="GO:0030127">
    <property type="term" value="C:COPII vesicle coat"/>
    <property type="evidence" value="ECO:0007669"/>
    <property type="project" value="InterPro"/>
</dbReference>
<dbReference type="KEGG" id="bdw:94334649"/>
<dbReference type="Gene3D" id="3.40.50.410">
    <property type="entry name" value="von Willebrand factor, type A domain"/>
    <property type="match status" value="1"/>
</dbReference>
<dbReference type="InterPro" id="IPR050550">
    <property type="entry name" value="SEC23_SEC24_subfamily"/>
</dbReference>
<dbReference type="GO" id="GO:0090110">
    <property type="term" value="P:COPII-coated vesicle cargo loading"/>
    <property type="evidence" value="ECO:0007669"/>
    <property type="project" value="TreeGrafter"/>
</dbReference>
<evidence type="ECO:0000259" key="11">
    <source>
        <dbReference type="Pfam" id="PF04811"/>
    </source>
</evidence>
<evidence type="ECO:0000256" key="8">
    <source>
        <dbReference type="SAM" id="MobiDB-lite"/>
    </source>
</evidence>
<comment type="subcellular location">
    <subcellularLocation>
        <location evidence="2">Cytoplasm</location>
    </subcellularLocation>
    <subcellularLocation>
        <location evidence="1">Golgi apparatus membrane</location>
    </subcellularLocation>
</comment>
<feature type="domain" description="Gelsolin-like" evidence="9">
    <location>
        <begin position="854"/>
        <end position="901"/>
    </location>
</feature>
<dbReference type="SUPFAM" id="SSF82919">
    <property type="entry name" value="Zn-finger domain of Sec23/24"/>
    <property type="match status" value="1"/>
</dbReference>
<dbReference type="Gene3D" id="3.40.20.10">
    <property type="entry name" value="Severin"/>
    <property type="match status" value="1"/>
</dbReference>
<keyword evidence="4" id="KW-0813">Transport</keyword>
<feature type="domain" description="Zinc finger Sec23/Sec24-type" evidence="10">
    <location>
        <begin position="210"/>
        <end position="243"/>
    </location>
</feature>
<dbReference type="Gene3D" id="1.20.120.730">
    <property type="entry name" value="Sec23/Sec24 helical domain"/>
    <property type="match status" value="1"/>
</dbReference>
<evidence type="ECO:0000256" key="5">
    <source>
        <dbReference type="ARBA" id="ARBA00022490"/>
    </source>
</evidence>
<evidence type="ECO:0000256" key="2">
    <source>
        <dbReference type="ARBA" id="ARBA00004496"/>
    </source>
</evidence>
<dbReference type="EMBL" id="JALLKP010000001">
    <property type="protein sequence ID" value="KAK2197352.1"/>
    <property type="molecule type" value="Genomic_DNA"/>
</dbReference>
<gene>
    <name evidence="13" type="ORF">BdWA1_000351</name>
</gene>
<feature type="region of interest" description="Disordered" evidence="8">
    <location>
        <begin position="1"/>
        <end position="37"/>
    </location>
</feature>
<dbReference type="GO" id="GO:0000139">
    <property type="term" value="C:Golgi membrane"/>
    <property type="evidence" value="ECO:0007669"/>
    <property type="project" value="UniProtKB-SubCell"/>
</dbReference>
<evidence type="ECO:0000259" key="10">
    <source>
        <dbReference type="Pfam" id="PF04810"/>
    </source>
</evidence>
<dbReference type="SUPFAM" id="SSF81811">
    <property type="entry name" value="Helical domain of Sec23/24"/>
    <property type="match status" value="1"/>
</dbReference>
<dbReference type="GeneID" id="94334649"/>
<dbReference type="Pfam" id="PF04811">
    <property type="entry name" value="Sec23_trunk"/>
    <property type="match status" value="1"/>
</dbReference>
<dbReference type="Gene3D" id="2.30.30.380">
    <property type="entry name" value="Zn-finger domain of Sec23/24"/>
    <property type="match status" value="1"/>
</dbReference>
<keyword evidence="6" id="KW-0653">Protein transport</keyword>
<dbReference type="PANTHER" id="PTHR13803">
    <property type="entry name" value="SEC24-RELATED PROTEIN"/>
    <property type="match status" value="1"/>
</dbReference>
<dbReference type="Pfam" id="PF04810">
    <property type="entry name" value="zf-Sec23_Sec24"/>
    <property type="match status" value="1"/>
</dbReference>
<dbReference type="InterPro" id="IPR006896">
    <property type="entry name" value="Sec23/24_trunk_dom"/>
</dbReference>
<dbReference type="InterPro" id="IPR036465">
    <property type="entry name" value="vWFA_dom_sf"/>
</dbReference>
<evidence type="ECO:0000256" key="7">
    <source>
        <dbReference type="ARBA" id="ARBA00023034"/>
    </source>
</evidence>
<reference evidence="13" key="1">
    <citation type="journal article" date="2023" name="Nat. Microbiol.">
        <title>Babesia duncani multi-omics identifies virulence factors and drug targets.</title>
        <authorList>
            <person name="Singh P."/>
            <person name="Lonardi S."/>
            <person name="Liang Q."/>
            <person name="Vydyam P."/>
            <person name="Khabirova E."/>
            <person name="Fang T."/>
            <person name="Gihaz S."/>
            <person name="Thekkiniath J."/>
            <person name="Munshi M."/>
            <person name="Abel S."/>
            <person name="Ciampossin L."/>
            <person name="Batugedara G."/>
            <person name="Gupta M."/>
            <person name="Lu X.M."/>
            <person name="Lenz T."/>
            <person name="Chakravarty S."/>
            <person name="Cornillot E."/>
            <person name="Hu Y."/>
            <person name="Ma W."/>
            <person name="Gonzalez L.M."/>
            <person name="Sanchez S."/>
            <person name="Estrada K."/>
            <person name="Sanchez-Flores A."/>
            <person name="Montero E."/>
            <person name="Harb O.S."/>
            <person name="Le Roch K.G."/>
            <person name="Mamoun C.B."/>
        </authorList>
    </citation>
    <scope>NUCLEOTIDE SEQUENCE</scope>
    <source>
        <strain evidence="13">WA1</strain>
    </source>
</reference>
<dbReference type="InterPro" id="IPR006895">
    <property type="entry name" value="Znf_Sec23_Sec24"/>
</dbReference>
<evidence type="ECO:0000259" key="9">
    <source>
        <dbReference type="Pfam" id="PF00626"/>
    </source>
</evidence>
<dbReference type="InterPro" id="IPR029006">
    <property type="entry name" value="ADF-H/Gelsolin-like_dom_sf"/>
</dbReference>
<keyword evidence="5" id="KW-0963">Cytoplasm</keyword>
<proteinExistence type="inferred from homology"/>
<accession>A0AAD9UPZ0</accession>